<feature type="transmembrane region" description="Helical" evidence="9">
    <location>
        <begin position="249"/>
        <end position="268"/>
    </location>
</feature>
<organism evidence="10 11">
    <name type="scientific">Schizophyllum amplum</name>
    <dbReference type="NCBI Taxonomy" id="97359"/>
    <lineage>
        <taxon>Eukaryota</taxon>
        <taxon>Fungi</taxon>
        <taxon>Dikarya</taxon>
        <taxon>Basidiomycota</taxon>
        <taxon>Agaricomycotina</taxon>
        <taxon>Agaricomycetes</taxon>
        <taxon>Agaricomycetidae</taxon>
        <taxon>Agaricales</taxon>
        <taxon>Schizophyllaceae</taxon>
        <taxon>Schizophyllum</taxon>
    </lineage>
</organism>
<dbReference type="FunFam" id="1.20.1250.20:FF:000085">
    <property type="entry name" value="MFS peptide transporter Ptr2"/>
    <property type="match status" value="1"/>
</dbReference>
<dbReference type="EMBL" id="VDMD01000026">
    <property type="protein sequence ID" value="TRM59690.1"/>
    <property type="molecule type" value="Genomic_DNA"/>
</dbReference>
<dbReference type="GO" id="GO:0005886">
    <property type="term" value="C:plasma membrane"/>
    <property type="evidence" value="ECO:0007669"/>
    <property type="project" value="UniProtKB-ARBA"/>
</dbReference>
<proteinExistence type="inferred from homology"/>
<evidence type="ECO:0000256" key="3">
    <source>
        <dbReference type="ARBA" id="ARBA00022448"/>
    </source>
</evidence>
<dbReference type="AlphaFoldDB" id="A0A550C4K5"/>
<protein>
    <submittedName>
        <fullName evidence="10">PTR2-domain-containing protein</fullName>
    </submittedName>
</protein>
<evidence type="ECO:0000256" key="2">
    <source>
        <dbReference type="ARBA" id="ARBA00005982"/>
    </source>
</evidence>
<feature type="region of interest" description="Disordered" evidence="8">
    <location>
        <begin position="591"/>
        <end position="610"/>
    </location>
</feature>
<evidence type="ECO:0000256" key="7">
    <source>
        <dbReference type="RuleBase" id="RU003755"/>
    </source>
</evidence>
<dbReference type="Gene3D" id="1.20.1250.20">
    <property type="entry name" value="MFS general substrate transporter like domains"/>
    <property type="match status" value="1"/>
</dbReference>
<reference evidence="10 11" key="1">
    <citation type="journal article" date="2019" name="New Phytol.">
        <title>Comparative genomics reveals unique wood-decay strategies and fruiting body development in the Schizophyllaceae.</title>
        <authorList>
            <person name="Almasi E."/>
            <person name="Sahu N."/>
            <person name="Krizsan K."/>
            <person name="Balint B."/>
            <person name="Kovacs G.M."/>
            <person name="Kiss B."/>
            <person name="Cseklye J."/>
            <person name="Drula E."/>
            <person name="Henrissat B."/>
            <person name="Nagy I."/>
            <person name="Chovatia M."/>
            <person name="Adam C."/>
            <person name="LaButti K."/>
            <person name="Lipzen A."/>
            <person name="Riley R."/>
            <person name="Grigoriev I.V."/>
            <person name="Nagy L.G."/>
        </authorList>
    </citation>
    <scope>NUCLEOTIDE SEQUENCE [LARGE SCALE GENOMIC DNA]</scope>
    <source>
        <strain evidence="10 11">NL-1724</strain>
    </source>
</reference>
<dbReference type="SUPFAM" id="SSF103473">
    <property type="entry name" value="MFS general substrate transporter"/>
    <property type="match status" value="1"/>
</dbReference>
<evidence type="ECO:0000256" key="8">
    <source>
        <dbReference type="SAM" id="MobiDB-lite"/>
    </source>
</evidence>
<dbReference type="InterPro" id="IPR018456">
    <property type="entry name" value="PTR2_symporter_CS"/>
</dbReference>
<keyword evidence="11" id="KW-1185">Reference proteome</keyword>
<dbReference type="Proteomes" id="UP000320762">
    <property type="component" value="Unassembled WGS sequence"/>
</dbReference>
<dbReference type="InterPro" id="IPR000109">
    <property type="entry name" value="POT_fam"/>
</dbReference>
<comment type="caution">
    <text evidence="10">The sequence shown here is derived from an EMBL/GenBank/DDBJ whole genome shotgun (WGS) entry which is preliminary data.</text>
</comment>
<name>A0A550C4K5_9AGAR</name>
<feature type="transmembrane region" description="Helical" evidence="9">
    <location>
        <begin position="498"/>
        <end position="518"/>
    </location>
</feature>
<evidence type="ECO:0000256" key="9">
    <source>
        <dbReference type="SAM" id="Phobius"/>
    </source>
</evidence>
<keyword evidence="5 9" id="KW-1133">Transmembrane helix</keyword>
<evidence type="ECO:0000313" key="10">
    <source>
        <dbReference type="EMBL" id="TRM59690.1"/>
    </source>
</evidence>
<feature type="transmembrane region" description="Helical" evidence="9">
    <location>
        <begin position="369"/>
        <end position="386"/>
    </location>
</feature>
<dbReference type="GO" id="GO:0071916">
    <property type="term" value="F:dipeptide transmembrane transporter activity"/>
    <property type="evidence" value="ECO:0007669"/>
    <property type="project" value="UniProtKB-ARBA"/>
</dbReference>
<feature type="transmembrane region" description="Helical" evidence="9">
    <location>
        <begin position="445"/>
        <end position="467"/>
    </location>
</feature>
<feature type="transmembrane region" description="Helical" evidence="9">
    <location>
        <begin position="160"/>
        <end position="182"/>
    </location>
</feature>
<accession>A0A550C4K5</accession>
<keyword evidence="6 9" id="KW-0472">Membrane</keyword>
<comment type="subcellular location">
    <subcellularLocation>
        <location evidence="1 7">Membrane</location>
        <topology evidence="1 7">Multi-pass membrane protein</topology>
    </subcellularLocation>
</comment>
<comment type="similarity">
    <text evidence="2 7">Belongs to the major facilitator superfamily. Proton-dependent oligopeptide transporter (POT/PTR) (TC 2.A.17) family.</text>
</comment>
<dbReference type="Pfam" id="PF00854">
    <property type="entry name" value="PTR2"/>
    <property type="match status" value="1"/>
</dbReference>
<sequence>MAAIARAQDDIDLALAETAKVDAQNEKNAQLDGIDKHELSSVHDVPDADEGLEYPTEEELATLVRVSDTLPWASYLIAAVEMAERFSFYGCSVVFTNFIQQSLPPDSRTGAGGTDGQSGALGMGQQTSTGLTTFYSMWCYITPLWGAYLADAKWGRYNTICVGVVVAMLGHIILIISAIPGVIEKQQSALACFVIALIIMGLGTGMFKANISPLVAEQYTRNKLFIRVNADGSRVIVDPAFTVSRMYMYFYFFINIGALIGQIGMAYAEKYVGFWLAYTLPTAVFFMCPFILFIGRNKYVRTPPTESVLARALKLWVFAAKGRWSLNPIKTYKNLRADDFWESVKPSHLQTKPHWMNFDDFWVDEVRRGFKACSVFLWFPIFWLSYNQINNNLTSQAATMATHGVPNDVLSNLDPFAILIIIPLCDVLIYPFFKTIGFRFTALRKMAAGFACGCMAMIWAATLQHYIYKTSPCGYYAASCKDADGNVLTSPINVWAQTGAYVLVATSEIFASITGLEYAFTKAPKNMRSLVMAVFFFTSAIAYALSEAFLPLVEDPMLVWNYGVVAVIAFVAGILYWLSVRKLDAQEDELNNMPEGHVDSQPDASSAEKQ</sequence>
<dbReference type="PANTHER" id="PTHR11654">
    <property type="entry name" value="OLIGOPEPTIDE TRANSPORTER-RELATED"/>
    <property type="match status" value="1"/>
</dbReference>
<evidence type="ECO:0000256" key="6">
    <source>
        <dbReference type="ARBA" id="ARBA00023136"/>
    </source>
</evidence>
<dbReference type="InterPro" id="IPR036259">
    <property type="entry name" value="MFS_trans_sf"/>
</dbReference>
<keyword evidence="3 7" id="KW-0813">Transport</keyword>
<feature type="transmembrane region" description="Helical" evidence="9">
    <location>
        <begin position="530"/>
        <end position="553"/>
    </location>
</feature>
<keyword evidence="4 7" id="KW-0812">Transmembrane</keyword>
<dbReference type="OrthoDB" id="8904098at2759"/>
<feature type="compositionally biased region" description="Basic and acidic residues" evidence="8">
    <location>
        <begin position="596"/>
        <end position="610"/>
    </location>
</feature>
<feature type="transmembrane region" description="Helical" evidence="9">
    <location>
        <begin position="188"/>
        <end position="207"/>
    </location>
</feature>
<feature type="transmembrane region" description="Helical" evidence="9">
    <location>
        <begin position="559"/>
        <end position="578"/>
    </location>
</feature>
<evidence type="ECO:0000313" key="11">
    <source>
        <dbReference type="Proteomes" id="UP000320762"/>
    </source>
</evidence>
<evidence type="ECO:0000256" key="1">
    <source>
        <dbReference type="ARBA" id="ARBA00004141"/>
    </source>
</evidence>
<evidence type="ECO:0000256" key="5">
    <source>
        <dbReference type="ARBA" id="ARBA00022989"/>
    </source>
</evidence>
<feature type="transmembrane region" description="Helical" evidence="9">
    <location>
        <begin position="416"/>
        <end position="433"/>
    </location>
</feature>
<evidence type="ECO:0000256" key="4">
    <source>
        <dbReference type="ARBA" id="ARBA00022692"/>
    </source>
</evidence>
<feature type="transmembrane region" description="Helical" evidence="9">
    <location>
        <begin position="274"/>
        <end position="294"/>
    </location>
</feature>
<dbReference type="PROSITE" id="PS01023">
    <property type="entry name" value="PTR2_2"/>
    <property type="match status" value="1"/>
</dbReference>
<gene>
    <name evidence="10" type="ORF">BD626DRAFT_408612</name>
</gene>